<dbReference type="InterPro" id="IPR000260">
    <property type="entry name" value="NADH4_N"/>
</dbReference>
<evidence type="ECO:0000259" key="17">
    <source>
        <dbReference type="Pfam" id="PF00361"/>
    </source>
</evidence>
<gene>
    <name evidence="19" type="primary">ND4</name>
</gene>
<dbReference type="PANTHER" id="PTHR43507:SF20">
    <property type="entry name" value="NADH-UBIQUINONE OXIDOREDUCTASE CHAIN 4"/>
    <property type="match status" value="1"/>
</dbReference>
<dbReference type="GO" id="GO:0008137">
    <property type="term" value="F:NADH dehydrogenase (ubiquinone) activity"/>
    <property type="evidence" value="ECO:0007669"/>
    <property type="project" value="UniProtKB-UniRule"/>
</dbReference>
<dbReference type="GO" id="GO:0042773">
    <property type="term" value="P:ATP synthesis coupled electron transport"/>
    <property type="evidence" value="ECO:0007669"/>
    <property type="project" value="InterPro"/>
</dbReference>
<feature type="transmembrane region" description="Helical" evidence="16">
    <location>
        <begin position="88"/>
        <end position="104"/>
    </location>
</feature>
<feature type="transmembrane region" description="Helical" evidence="16">
    <location>
        <begin position="216"/>
        <end position="237"/>
    </location>
</feature>
<feature type="domain" description="NADH:ubiquinone oxidoreductase chain 4 N-terminal" evidence="18">
    <location>
        <begin position="5"/>
        <end position="101"/>
    </location>
</feature>
<dbReference type="GO" id="GO:0048039">
    <property type="term" value="F:ubiquinone binding"/>
    <property type="evidence" value="ECO:0007669"/>
    <property type="project" value="TreeGrafter"/>
</dbReference>
<accession>T2HNY1</accession>
<comment type="catalytic activity">
    <reaction evidence="15 16">
        <text>a ubiquinone + NADH + 5 H(+)(in) = a ubiquinol + NAD(+) + 4 H(+)(out)</text>
        <dbReference type="Rhea" id="RHEA:29091"/>
        <dbReference type="Rhea" id="RHEA-COMP:9565"/>
        <dbReference type="Rhea" id="RHEA-COMP:9566"/>
        <dbReference type="ChEBI" id="CHEBI:15378"/>
        <dbReference type="ChEBI" id="CHEBI:16389"/>
        <dbReference type="ChEBI" id="CHEBI:17976"/>
        <dbReference type="ChEBI" id="CHEBI:57540"/>
        <dbReference type="ChEBI" id="CHEBI:57945"/>
        <dbReference type="EC" id="7.1.1.2"/>
    </reaction>
</comment>
<protein>
    <recommendedName>
        <fullName evidence="4 16">NADH-ubiquinone oxidoreductase chain 4</fullName>
        <ecNumber evidence="3 16">7.1.1.2</ecNumber>
    </recommendedName>
</protein>
<evidence type="ECO:0000256" key="3">
    <source>
        <dbReference type="ARBA" id="ARBA00012944"/>
    </source>
</evidence>
<feature type="transmembrane region" description="Helical" evidence="16">
    <location>
        <begin position="249"/>
        <end position="271"/>
    </location>
</feature>
<evidence type="ECO:0000256" key="13">
    <source>
        <dbReference type="ARBA" id="ARBA00023128"/>
    </source>
</evidence>
<proteinExistence type="inferred from homology"/>
<evidence type="ECO:0000256" key="2">
    <source>
        <dbReference type="ARBA" id="ARBA00009025"/>
    </source>
</evidence>
<dbReference type="InterPro" id="IPR003918">
    <property type="entry name" value="NADH_UbQ_OxRdtase"/>
</dbReference>
<dbReference type="Pfam" id="PF01059">
    <property type="entry name" value="Oxidored_q5_N"/>
    <property type="match status" value="1"/>
</dbReference>
<evidence type="ECO:0000256" key="10">
    <source>
        <dbReference type="ARBA" id="ARBA00022989"/>
    </source>
</evidence>
<feature type="transmembrane region" description="Helical" evidence="16">
    <location>
        <begin position="427"/>
        <end position="447"/>
    </location>
</feature>
<keyword evidence="9 16" id="KW-0249">Electron transport</keyword>
<dbReference type="EMBL" id="AP013073">
    <property type="protein sequence ID" value="BAN81941.1"/>
    <property type="molecule type" value="Genomic_DNA"/>
</dbReference>
<keyword evidence="14 16" id="KW-0472">Membrane</keyword>
<evidence type="ECO:0000313" key="19">
    <source>
        <dbReference type="EMBL" id="BAN81941.1"/>
    </source>
</evidence>
<comment type="function">
    <text evidence="16">Core subunit of the mitochondrial membrane respiratory chain NADH dehydrogenase (Complex I) which catalyzes electron transfer from NADH through the respiratory chain, using ubiquinone as an electron acceptor. Essential for the catalytic activity and assembly of complex I.</text>
</comment>
<dbReference type="GeneID" id="17098758"/>
<evidence type="ECO:0000256" key="7">
    <source>
        <dbReference type="ARBA" id="ARBA00022692"/>
    </source>
</evidence>
<keyword evidence="8" id="KW-1278">Translocase</keyword>
<comment type="similarity">
    <text evidence="2 16">Belongs to the complex I subunit 4 family.</text>
</comment>
<dbReference type="GO" id="GO:0031966">
    <property type="term" value="C:mitochondrial membrane"/>
    <property type="evidence" value="ECO:0007669"/>
    <property type="project" value="UniProtKB-SubCell"/>
</dbReference>
<feature type="domain" description="NADH:quinone oxidoreductase/Mrp antiporter transmembrane" evidence="17">
    <location>
        <begin position="106"/>
        <end position="393"/>
    </location>
</feature>
<dbReference type="PANTHER" id="PTHR43507">
    <property type="entry name" value="NADH-UBIQUINONE OXIDOREDUCTASE CHAIN 4"/>
    <property type="match status" value="1"/>
</dbReference>
<feature type="transmembrane region" description="Helical" evidence="16">
    <location>
        <begin position="57"/>
        <end position="76"/>
    </location>
</feature>
<keyword evidence="13 16" id="KW-0496">Mitochondrion</keyword>
<keyword evidence="5 16" id="KW-0813">Transport</keyword>
<comment type="subcellular location">
    <subcellularLocation>
        <location evidence="1 16">Mitochondrion membrane</location>
        <topology evidence="1 16">Multi-pass membrane protein</topology>
    </subcellularLocation>
</comment>
<reference evidence="19" key="1">
    <citation type="journal article" date="2013" name="Mol. Phylogenet. Evol.">
        <title>The complete mitochondrial genomes of deep-sea squid (Bathyteuthis abyssicola), bob-tail squid (Semirossia patagonica) and four giant cuttlefish (Sepia apama, S. latimanus, S. lycidas and S. pharaonis), and their application to the phylogenetic analysis of Decapodiformes.</title>
        <authorList>
            <person name="Kawashima Y."/>
            <person name="Nishihara H."/>
            <person name="Akasaki T."/>
            <person name="Nikaido M."/>
            <person name="Tsuchiya K."/>
            <person name="Segawa S."/>
            <person name="Okada N."/>
        </authorList>
    </citation>
    <scope>NUCLEOTIDE SEQUENCE</scope>
</reference>
<evidence type="ECO:0000256" key="4">
    <source>
        <dbReference type="ARBA" id="ARBA00021006"/>
    </source>
</evidence>
<evidence type="ECO:0000256" key="11">
    <source>
        <dbReference type="ARBA" id="ARBA00023027"/>
    </source>
</evidence>
<evidence type="ECO:0000256" key="16">
    <source>
        <dbReference type="RuleBase" id="RU003297"/>
    </source>
</evidence>
<sequence length="453" mass="52312">MGVLVSLFSLLVIKNFLVWEIRYWVLMILSFLSLKFLNLEVWGAMLMNWFSYDMMSSILIVLTLWISALMFMASNYSIKFMNNKCEQFSLVVLLLCLVIILFFICNNVLMFYIFFEISLLPTLLLIVSWGYQPERLQAGMYMMLYTISMSLPLLVSLVLVSNMFMSYNMLLVGYLNNLNLMYNVNMLWFLGMLMAFLVKLPMFSLHLWLPKAHVEAPIAGSMILAAILLKLGGYGVLRMLSIYLLNEVYYSKIFMVICLWGGLVTAIICVGQSDVKSLIAYSSVGHMGLMLAGGLSKFMWGWEGAMLMMISHGFCSSGLFCLANMVYEKVKSRSLFLYSGMININPTMCMWWFLFCMANMGAPPYINLISEVMLFCSMYLYSKWLIMIVLLMVFMGGLYNLILFNNIQHGSIMNFMNCNLNSFSLEYLLLYLHLYPMLLFILNISYLNKIFMY</sequence>
<organism evidence="19">
    <name type="scientific">Sepia apama</name>
    <name type="common">Australian giant cuttlefish</name>
    <dbReference type="NCBI Taxonomy" id="3248876"/>
    <lineage>
        <taxon>Eukaryota</taxon>
        <taxon>Metazoa</taxon>
        <taxon>Spiralia</taxon>
        <taxon>Lophotrochozoa</taxon>
        <taxon>Mollusca</taxon>
        <taxon>Cephalopoda</taxon>
        <taxon>Coleoidea</taxon>
        <taxon>Decapodiformes</taxon>
        <taxon>Sepiida</taxon>
        <taxon>Sepiina</taxon>
        <taxon>Sepiidae</taxon>
        <taxon>Ascarosepion</taxon>
    </lineage>
</organism>
<dbReference type="RefSeq" id="YP_008593214.1">
    <property type="nucleotide sequence ID" value="NC_022466.1"/>
</dbReference>
<feature type="transmembrane region" description="Helical" evidence="16">
    <location>
        <begin position="187"/>
        <end position="209"/>
    </location>
</feature>
<evidence type="ECO:0000259" key="18">
    <source>
        <dbReference type="Pfam" id="PF01059"/>
    </source>
</evidence>
<feature type="transmembrane region" description="Helical" evidence="16">
    <location>
        <begin position="110"/>
        <end position="131"/>
    </location>
</feature>
<dbReference type="InterPro" id="IPR001750">
    <property type="entry name" value="ND/Mrp_TM"/>
</dbReference>
<feature type="transmembrane region" description="Helical" evidence="16">
    <location>
        <begin position="278"/>
        <end position="299"/>
    </location>
</feature>
<evidence type="ECO:0000256" key="8">
    <source>
        <dbReference type="ARBA" id="ARBA00022967"/>
    </source>
</evidence>
<keyword evidence="11 16" id="KW-0520">NAD</keyword>
<dbReference type="GO" id="GO:0015990">
    <property type="term" value="P:electron transport coupled proton transport"/>
    <property type="evidence" value="ECO:0007669"/>
    <property type="project" value="TreeGrafter"/>
</dbReference>
<dbReference type="Pfam" id="PF00361">
    <property type="entry name" value="Proton_antipo_M"/>
    <property type="match status" value="1"/>
</dbReference>
<evidence type="ECO:0000256" key="14">
    <source>
        <dbReference type="ARBA" id="ARBA00023136"/>
    </source>
</evidence>
<evidence type="ECO:0000256" key="5">
    <source>
        <dbReference type="ARBA" id="ARBA00022448"/>
    </source>
</evidence>
<feature type="transmembrane region" description="Helical" evidence="16">
    <location>
        <begin position="388"/>
        <end position="407"/>
    </location>
</feature>
<name>T2HNY1_SEPAP</name>
<feature type="transmembrane region" description="Helical" evidence="16">
    <location>
        <begin position="305"/>
        <end position="323"/>
    </location>
</feature>
<evidence type="ECO:0000256" key="15">
    <source>
        <dbReference type="ARBA" id="ARBA00049551"/>
    </source>
</evidence>
<evidence type="ECO:0000256" key="6">
    <source>
        <dbReference type="ARBA" id="ARBA00022660"/>
    </source>
</evidence>
<keyword evidence="10 16" id="KW-1133">Transmembrane helix</keyword>
<dbReference type="AlphaFoldDB" id="T2HNY1"/>
<dbReference type="PRINTS" id="PR01437">
    <property type="entry name" value="NUOXDRDTASE4"/>
</dbReference>
<evidence type="ECO:0000256" key="9">
    <source>
        <dbReference type="ARBA" id="ARBA00022982"/>
    </source>
</evidence>
<evidence type="ECO:0000256" key="1">
    <source>
        <dbReference type="ARBA" id="ARBA00004225"/>
    </source>
</evidence>
<keyword evidence="7 16" id="KW-0812">Transmembrane</keyword>
<feature type="transmembrane region" description="Helical" evidence="16">
    <location>
        <begin position="21"/>
        <end position="37"/>
    </location>
</feature>
<evidence type="ECO:0000256" key="12">
    <source>
        <dbReference type="ARBA" id="ARBA00023075"/>
    </source>
</evidence>
<feature type="transmembrane region" description="Helical" evidence="16">
    <location>
        <begin position="143"/>
        <end position="167"/>
    </location>
</feature>
<keyword evidence="12 16" id="KW-0830">Ubiquinone</keyword>
<dbReference type="EC" id="7.1.1.2" evidence="3 16"/>
<geneLocation type="mitochondrion" evidence="19"/>
<dbReference type="CTD" id="4538"/>
<dbReference type="GO" id="GO:0003954">
    <property type="term" value="F:NADH dehydrogenase activity"/>
    <property type="evidence" value="ECO:0007669"/>
    <property type="project" value="TreeGrafter"/>
</dbReference>
<keyword evidence="6 16" id="KW-0679">Respiratory chain</keyword>